<dbReference type="CDD" id="cd05325">
    <property type="entry name" value="carb_red_sniffer_like_SDR_c"/>
    <property type="match status" value="1"/>
</dbReference>
<reference evidence="4" key="1">
    <citation type="journal article" date="2020" name="Stud. Mycol.">
        <title>101 Dothideomycetes genomes: a test case for predicting lifestyles and emergence of pathogens.</title>
        <authorList>
            <person name="Haridas S."/>
            <person name="Albert R."/>
            <person name="Binder M."/>
            <person name="Bloem J."/>
            <person name="Labutti K."/>
            <person name="Salamov A."/>
            <person name="Andreopoulos B."/>
            <person name="Baker S."/>
            <person name="Barry K."/>
            <person name="Bills G."/>
            <person name="Bluhm B."/>
            <person name="Cannon C."/>
            <person name="Castanera R."/>
            <person name="Culley D."/>
            <person name="Daum C."/>
            <person name="Ezra D."/>
            <person name="Gonzalez J."/>
            <person name="Henrissat B."/>
            <person name="Kuo A."/>
            <person name="Liang C."/>
            <person name="Lipzen A."/>
            <person name="Lutzoni F."/>
            <person name="Magnuson J."/>
            <person name="Mondo S."/>
            <person name="Nolan M."/>
            <person name="Ohm R."/>
            <person name="Pangilinan J."/>
            <person name="Park H.-J."/>
            <person name="Ramirez L."/>
            <person name="Alfaro M."/>
            <person name="Sun H."/>
            <person name="Tritt A."/>
            <person name="Yoshinaga Y."/>
            <person name="Zwiers L.-H."/>
            <person name="Turgeon B."/>
            <person name="Goodwin S."/>
            <person name="Spatafora J."/>
            <person name="Crous P."/>
            <person name="Grigoriev I."/>
        </authorList>
    </citation>
    <scope>NUCLEOTIDE SEQUENCE</scope>
    <source>
        <strain evidence="4">CBS 113979</strain>
    </source>
</reference>
<keyword evidence="5" id="KW-1185">Reference proteome</keyword>
<keyword evidence="3" id="KW-0560">Oxidoreductase</keyword>
<protein>
    <submittedName>
        <fullName evidence="4">Putative aflatoxin biosynthesis ketoreductase nor-1</fullName>
    </submittedName>
</protein>
<dbReference type="InterPro" id="IPR036291">
    <property type="entry name" value="NAD(P)-bd_dom_sf"/>
</dbReference>
<comment type="similarity">
    <text evidence="1">Belongs to the short-chain dehydrogenases/reductases (SDR) family.</text>
</comment>
<sequence>MDNSDKTIVLVTGANRGIGFALVQTYLTRPNHIVVAAVRSPGTFKALEALPRLTTTSLLPATIDSSDHTSAGKALDTLKSTYGISHLSVVIANAGISKIYPTAASVQLDDIREHLEVNTFGPVILFQACLPLLLPGSKFVAISSIAGSIGIMGPGAAPNSAYGPSKAALNYLMRKMHHENGELVVFPIDPGWVQTEMGNTAAQKWGVESAPTTIEESAGGIIKVIDDATRENSGGKFMAYNGGETPW</sequence>
<dbReference type="PRINTS" id="PR00081">
    <property type="entry name" value="GDHRDH"/>
</dbReference>
<organism evidence="4 5">
    <name type="scientific">Aulographum hederae CBS 113979</name>
    <dbReference type="NCBI Taxonomy" id="1176131"/>
    <lineage>
        <taxon>Eukaryota</taxon>
        <taxon>Fungi</taxon>
        <taxon>Dikarya</taxon>
        <taxon>Ascomycota</taxon>
        <taxon>Pezizomycotina</taxon>
        <taxon>Dothideomycetes</taxon>
        <taxon>Pleosporomycetidae</taxon>
        <taxon>Aulographales</taxon>
        <taxon>Aulographaceae</taxon>
    </lineage>
</organism>
<dbReference type="InterPro" id="IPR051468">
    <property type="entry name" value="Fungal_SecMetab_SDRs"/>
</dbReference>
<dbReference type="PANTHER" id="PTHR43544">
    <property type="entry name" value="SHORT-CHAIN DEHYDROGENASE/REDUCTASE"/>
    <property type="match status" value="1"/>
</dbReference>
<evidence type="ECO:0000256" key="2">
    <source>
        <dbReference type="ARBA" id="ARBA00022857"/>
    </source>
</evidence>
<dbReference type="SUPFAM" id="SSF51735">
    <property type="entry name" value="NAD(P)-binding Rossmann-fold domains"/>
    <property type="match status" value="1"/>
</dbReference>
<dbReference type="Pfam" id="PF00106">
    <property type="entry name" value="adh_short"/>
    <property type="match status" value="1"/>
</dbReference>
<dbReference type="EMBL" id="ML977218">
    <property type="protein sequence ID" value="KAF1980843.1"/>
    <property type="molecule type" value="Genomic_DNA"/>
</dbReference>
<gene>
    <name evidence="4" type="ORF">K402DRAFT_449515</name>
</gene>
<dbReference type="Gene3D" id="3.40.50.720">
    <property type="entry name" value="NAD(P)-binding Rossmann-like Domain"/>
    <property type="match status" value="1"/>
</dbReference>
<evidence type="ECO:0000256" key="1">
    <source>
        <dbReference type="ARBA" id="ARBA00006484"/>
    </source>
</evidence>
<keyword evidence="2" id="KW-0521">NADP</keyword>
<evidence type="ECO:0000313" key="5">
    <source>
        <dbReference type="Proteomes" id="UP000800041"/>
    </source>
</evidence>
<dbReference type="OrthoDB" id="9876299at2759"/>
<evidence type="ECO:0000313" key="4">
    <source>
        <dbReference type="EMBL" id="KAF1980843.1"/>
    </source>
</evidence>
<evidence type="ECO:0000256" key="3">
    <source>
        <dbReference type="ARBA" id="ARBA00023002"/>
    </source>
</evidence>
<dbReference type="GO" id="GO:0016491">
    <property type="term" value="F:oxidoreductase activity"/>
    <property type="evidence" value="ECO:0007669"/>
    <property type="project" value="UniProtKB-KW"/>
</dbReference>
<proteinExistence type="inferred from homology"/>
<dbReference type="PANTHER" id="PTHR43544:SF7">
    <property type="entry name" value="NADB-LER2"/>
    <property type="match status" value="1"/>
</dbReference>
<name>A0A6G1GIR6_9PEZI</name>
<accession>A0A6G1GIR6</accession>
<dbReference type="InterPro" id="IPR002347">
    <property type="entry name" value="SDR_fam"/>
</dbReference>
<dbReference type="GO" id="GO:0005737">
    <property type="term" value="C:cytoplasm"/>
    <property type="evidence" value="ECO:0007669"/>
    <property type="project" value="TreeGrafter"/>
</dbReference>
<dbReference type="AlphaFoldDB" id="A0A6G1GIR6"/>
<dbReference type="Proteomes" id="UP000800041">
    <property type="component" value="Unassembled WGS sequence"/>
</dbReference>